<accession>A0AAV4RPK6</accession>
<name>A0AAV4RPK6_9ARAC</name>
<dbReference type="AlphaFoldDB" id="A0AAV4RPK6"/>
<feature type="non-terminal residue" evidence="1">
    <location>
        <position position="1"/>
    </location>
</feature>
<organism evidence="1 2">
    <name type="scientific">Caerostris darwini</name>
    <dbReference type="NCBI Taxonomy" id="1538125"/>
    <lineage>
        <taxon>Eukaryota</taxon>
        <taxon>Metazoa</taxon>
        <taxon>Ecdysozoa</taxon>
        <taxon>Arthropoda</taxon>
        <taxon>Chelicerata</taxon>
        <taxon>Arachnida</taxon>
        <taxon>Araneae</taxon>
        <taxon>Araneomorphae</taxon>
        <taxon>Entelegynae</taxon>
        <taxon>Araneoidea</taxon>
        <taxon>Araneidae</taxon>
        <taxon>Caerostris</taxon>
    </lineage>
</organism>
<reference evidence="1 2" key="1">
    <citation type="submission" date="2021-06" db="EMBL/GenBank/DDBJ databases">
        <title>Caerostris darwini draft genome.</title>
        <authorList>
            <person name="Kono N."/>
            <person name="Arakawa K."/>
        </authorList>
    </citation>
    <scope>NUCLEOTIDE SEQUENCE [LARGE SCALE GENOMIC DNA]</scope>
</reference>
<proteinExistence type="predicted"/>
<comment type="caution">
    <text evidence="1">The sequence shown here is derived from an EMBL/GenBank/DDBJ whole genome shotgun (WGS) entry which is preliminary data.</text>
</comment>
<dbReference type="EMBL" id="BPLQ01006604">
    <property type="protein sequence ID" value="GIY23893.1"/>
    <property type="molecule type" value="Genomic_DNA"/>
</dbReference>
<evidence type="ECO:0000313" key="1">
    <source>
        <dbReference type="EMBL" id="GIY23893.1"/>
    </source>
</evidence>
<evidence type="ECO:0000313" key="2">
    <source>
        <dbReference type="Proteomes" id="UP001054837"/>
    </source>
</evidence>
<keyword evidence="2" id="KW-1185">Reference proteome</keyword>
<gene>
    <name evidence="1" type="ORF">CDAR_413261</name>
</gene>
<sequence>YVAPNVQACKYLTLHSQVIVSLRAPKYHSAYSSLKITVQSNTGTTAVQQKKKTLSRENDVF</sequence>
<dbReference type="Proteomes" id="UP001054837">
    <property type="component" value="Unassembled WGS sequence"/>
</dbReference>
<protein>
    <submittedName>
        <fullName evidence="1">Uncharacterized protein</fullName>
    </submittedName>
</protein>